<evidence type="ECO:0000313" key="1">
    <source>
        <dbReference type="EnsemblMetazoa" id="AATE009679-PA.1"/>
    </source>
</evidence>
<dbReference type="Pfam" id="PF15993">
    <property type="entry name" value="Fuseless"/>
    <property type="match status" value="1"/>
</dbReference>
<organism evidence="1">
    <name type="scientific">Anopheles atroparvus</name>
    <name type="common">European mosquito</name>
    <dbReference type="NCBI Taxonomy" id="41427"/>
    <lineage>
        <taxon>Eukaryota</taxon>
        <taxon>Metazoa</taxon>
        <taxon>Ecdysozoa</taxon>
        <taxon>Arthropoda</taxon>
        <taxon>Hexapoda</taxon>
        <taxon>Insecta</taxon>
        <taxon>Pterygota</taxon>
        <taxon>Neoptera</taxon>
        <taxon>Endopterygota</taxon>
        <taxon>Diptera</taxon>
        <taxon>Nematocera</taxon>
        <taxon>Culicoidea</taxon>
        <taxon>Culicidae</taxon>
        <taxon>Anophelinae</taxon>
        <taxon>Anopheles</taxon>
    </lineage>
</organism>
<proteinExistence type="predicted"/>
<sequence>MRGSFLRLDQLTGASRKTLDDGPHVPEFVNNLYAALVISPLVIGYWRGTWNLMDTLLFPNNELCRMVVLLAFGLGGHLLFMLLQNKLRHWLDVYEHPVAFYLWSRVYTYVYGAMCVSTWRGGWILIDHYSPPSLVFFVEASLVTLLVLASLHTVTAGGNSGPGTVIGACLLIRKQMLSNSGALSSSSPMASVDTLARAPGQTEECVLHRSSTHSRKALSP</sequence>
<reference evidence="1" key="1">
    <citation type="submission" date="2022-08" db="UniProtKB">
        <authorList>
            <consortium name="EnsemblMetazoa"/>
        </authorList>
    </citation>
    <scope>IDENTIFICATION</scope>
    <source>
        <strain evidence="1">EBRO</strain>
    </source>
</reference>
<name>A0A182J1Q0_ANOAO</name>
<dbReference type="AlphaFoldDB" id="A0A182J1Q0"/>
<protein>
    <submittedName>
        <fullName evidence="1">Uncharacterized protein</fullName>
    </submittedName>
</protein>
<dbReference type="PANTHER" id="PTHR35270">
    <property type="entry name" value="FUSELESS, ISOFORM A"/>
    <property type="match status" value="1"/>
</dbReference>
<dbReference type="EnsemblMetazoa" id="AATE009679-RA">
    <property type="protein sequence ID" value="AATE009679-PA.1"/>
    <property type="gene ID" value="AATE009679"/>
</dbReference>
<dbReference type="VEuPathDB" id="VectorBase:AATE009679"/>
<dbReference type="InterPro" id="IPR032751">
    <property type="entry name" value="Fuseless"/>
</dbReference>
<dbReference type="PANTHER" id="PTHR35270:SF2">
    <property type="entry name" value="FUSELESS, ISOFORM A"/>
    <property type="match status" value="1"/>
</dbReference>
<accession>A0A182J1Q0</accession>